<comment type="caution">
    <text evidence="2">The sequence shown here is derived from an EMBL/GenBank/DDBJ whole genome shotgun (WGS) entry which is preliminary data.</text>
</comment>
<evidence type="ECO:0000313" key="2">
    <source>
        <dbReference type="EMBL" id="CAE7253138.1"/>
    </source>
</evidence>
<reference evidence="2" key="1">
    <citation type="submission" date="2021-02" db="EMBL/GenBank/DDBJ databases">
        <authorList>
            <person name="Dougan E. K."/>
            <person name="Rhodes N."/>
            <person name="Thang M."/>
            <person name="Chan C."/>
        </authorList>
    </citation>
    <scope>NUCLEOTIDE SEQUENCE</scope>
</reference>
<protein>
    <submittedName>
        <fullName evidence="2">Uncharacterized protein</fullName>
    </submittedName>
</protein>
<feature type="compositionally biased region" description="Gly residues" evidence="1">
    <location>
        <begin position="1320"/>
        <end position="1329"/>
    </location>
</feature>
<accession>A0A812M6R5</accession>
<organism evidence="2 3">
    <name type="scientific">Symbiodinium natans</name>
    <dbReference type="NCBI Taxonomy" id="878477"/>
    <lineage>
        <taxon>Eukaryota</taxon>
        <taxon>Sar</taxon>
        <taxon>Alveolata</taxon>
        <taxon>Dinophyceae</taxon>
        <taxon>Suessiales</taxon>
        <taxon>Symbiodiniaceae</taxon>
        <taxon>Symbiodinium</taxon>
    </lineage>
</organism>
<evidence type="ECO:0000256" key="1">
    <source>
        <dbReference type="SAM" id="MobiDB-lite"/>
    </source>
</evidence>
<evidence type="ECO:0000313" key="3">
    <source>
        <dbReference type="Proteomes" id="UP000604046"/>
    </source>
</evidence>
<dbReference type="EMBL" id="CAJNDS010001236">
    <property type="protein sequence ID" value="CAE7253138.1"/>
    <property type="molecule type" value="Genomic_DNA"/>
</dbReference>
<gene>
    <name evidence="2" type="ORF">SNAT2548_LOCUS12715</name>
</gene>
<keyword evidence="3" id="KW-1185">Reference proteome</keyword>
<dbReference type="OrthoDB" id="415554at2759"/>
<sequence length="2270" mass="249889">MFAFDELDEQEAAAVERDAEASGFIDFDALDAAEQERDGDPQRAQHAQTDTEIAQRCAFERERSSFVCQRHTPTGLFFRLALPRSPAELRQLGASWLTRALRRARTLPEDAVVSDILAIRPLSAEGACQLMEVVFTPPRDPQFLVVHFFQDGSSQAKGLEGILRSKLCDTSFVSGINFLRLLESELEVPPRFFFGDVCDGGASGLLITEWSRVPSTFTSFSPEPAWGLQTQQQCYIRPEGHAKLCLTELGGFASPFAAAPALPGGSALTVETLQDWQAAQDHQKSWTLISCGGEAHARLWRIRSPSGAFLVAQSSSIIGLSPPAKPVSERAELWTLMPGAFPGDFFIRSFYDSFLTHAVSSRLVTLTLSRGSKAKWTIQTRADWLVGEVWRCARPLEIRSEGLPLETMQEIMVDFARLAGRSARRGVILEPLEEEFSPAGRTRHAKDPVELLQQVAASQLRRLERQGFDSPRAALGFQDSNFLDKASAAQEFITRLAVGIFPQGTINKQAMKDYRATLVTARINGFGIRNFLQLQTSYNAIGLDFLGVDSLYQTTYEGLPRLAIQEWDTVTGAGAHFSADIRLATLADLSDAEPLLFLRGMLDWKQTPAKGGGDLALVDVEEQRQGQESSMRARWIKELACLVEKCGLPAAGPFVGPQRELAMKRLGKGRRPATLRKHVRTWQRISRWISCAFGVSWPSAEHFVAYLHVRAAEPCGRTVHASCLKSLLFLESAGELSEADKVSRHPAIRNSLEELALELSDKDLRGKRQACQLLVTQVCAMERLVVSGKGPRKKLEVLFAYVSKDAWLVEADWLSCGWPSRDLEGCVGKMARYCRAAAMSQALFQSLEIAPCKAAELAACPDFLDEESILSKVARRLDDLGLGHSALQPLYSFAVDSAETASLTASEHSDEDKGVEALAAESEPVLLEDTDAHLGRFFLSIVGSAKRKTLHKGGACHRVPGVRYRRFVDCGTEYPRRDAYDRVCRDCFPRGVVAGNDSSSDEADGGSDCCRLALLVFLALHLRSWQRKSSQKRELEMIKSLDPDLAGLLQCKEVSLKTQALLASKKVETISRLSAMVDDRKAVQEFCAKALGLAPDAPESMVEVASVVDAWESACMRVEARNKAEAEAVVGGLPKVVARTELAQLRERFEASFYSLPDKLMPANATLEQHFDMVDNGEFQYLSLKVYASREDAAREPFAASIDRSTGTIKVRKGQALLRRTYNYADFLLGDFVLGLQARDAAGAAVSSPALQQMLAYEYQLRKSMMKGLNEGKSLASAMEQSMADLVLKERYFCHPLCFECSQPGKPAKVREHSRRRGRQGGPQKGLGKGKGKSLGLAKVWNKLKRVTDDGQQICFKFKGQCAPVVGSAAGSAPAAADAAAAGYCGSGRPIQASYKGRSRSIHDGGGLCSPGRWPIASRRFPQSDSFARVRECVRRSFLDWIALLDSQASCAGGAQGLFWQLAAGRCSSSPFDGRHLRQARQELDDVLRDCGVQPERCSGDRRTEVNFRRLAAMLEVAEDPDFEFLREFASVDSTLGVDVLMPRTPAVFEEKTRWNLPEAEGSFEPTFCENYRSATENMEDVRRQVAEGLQRGAVVALSKEEALRKYGGQLAVAALSAVPKEAGSSAVRIIHDATHHVEVNPRIRVRDRLRSPMIDDLEGVLRQLRAFCLDDPEVIYMHTVGTFGLASAAYHWQRLAAAAVRLGHYLCELAAALYHLLYADDGLLLASGKCFWLQILFWLYIFELLEFPLSWKKVAGGTSLCWIGYKLDVAKYEKGIGPSKVAWLCEWVAGRLQEGCVQGRVMKSVLGRLSFVAGALPHVRPFLGPLYAWVAHLPQGLVALPLSVCLLLEFIKREVERGPMTMPRPLLEHAQDIFRVDAKAEGDKVSLFAQSRALELIATLVAVCVFGPSAVWRQSTAIAVVAGLTDNAGSVLSLSWVPREQNVPADALTNEDFNGFDPRKRVSVDVTELGFKILPRLMDAATHLDGEIRLVKEQKRSQRCVASAGQAKSCKILSQSLEKLLEIFITTLVESGGPQLNKEVLLWHVLLAAALQSVDLLDAVPLLLEKIPRESWPSIKSLADPRLHEGRAGELWLTAKAFVHVAIVTQRYDLVAKLEMGAPEIFATNMLVQNNRRGGNKHLTAVFVVPGDGRELRAAASVTSELLMILPPETPGCAMLAVDEQEMLKTGGAQGWAQMALPVPGFVELAALQLCAWEDLPKANDMVQPAFELLSLMYHTRRQYTGSNGPLFMDEISAKKLHDAAALQAEDVF</sequence>
<dbReference type="Proteomes" id="UP000604046">
    <property type="component" value="Unassembled WGS sequence"/>
</dbReference>
<name>A0A812M6R5_9DINO</name>
<proteinExistence type="predicted"/>
<feature type="region of interest" description="Disordered" evidence="1">
    <location>
        <begin position="1305"/>
        <end position="1333"/>
    </location>
</feature>